<dbReference type="InterPro" id="IPR050194">
    <property type="entry name" value="Glycosyltransferase_grp1"/>
</dbReference>
<comment type="caution">
    <text evidence="3">The sequence shown here is derived from an EMBL/GenBank/DDBJ whole genome shotgun (WGS) entry which is preliminary data.</text>
</comment>
<protein>
    <recommendedName>
        <fullName evidence="5">Glycosyltransferase subfamily 4-like N-terminal domain-containing protein</fullName>
    </recommendedName>
</protein>
<dbReference type="SUPFAM" id="SSF53756">
    <property type="entry name" value="UDP-Glycosyltransferase/glycogen phosphorylase"/>
    <property type="match status" value="1"/>
</dbReference>
<evidence type="ECO:0008006" key="5">
    <source>
        <dbReference type="Google" id="ProtNLM"/>
    </source>
</evidence>
<dbReference type="InterPro" id="IPR001296">
    <property type="entry name" value="Glyco_trans_1"/>
</dbReference>
<accession>A0A402AEH8</accession>
<reference evidence="4" key="1">
    <citation type="submission" date="2018-12" db="EMBL/GenBank/DDBJ databases">
        <title>Tengunoibacter tsumagoiensis gen. nov., sp. nov., Dictyobacter kobayashii sp. nov., D. alpinus sp. nov., and D. joshuensis sp. nov. and description of Dictyobacteraceae fam. nov. within the order Ktedonobacterales isolated from Tengu-no-mugimeshi.</title>
        <authorList>
            <person name="Wang C.M."/>
            <person name="Zheng Y."/>
            <person name="Sakai Y."/>
            <person name="Toyoda A."/>
            <person name="Minakuchi Y."/>
            <person name="Abe K."/>
            <person name="Yokota A."/>
            <person name="Yabe S."/>
        </authorList>
    </citation>
    <scope>NUCLEOTIDE SEQUENCE [LARGE SCALE GENOMIC DNA]</scope>
    <source>
        <strain evidence="4">Uno11</strain>
    </source>
</reference>
<dbReference type="PANTHER" id="PTHR45947">
    <property type="entry name" value="SULFOQUINOVOSYL TRANSFERASE SQD2"/>
    <property type="match status" value="1"/>
</dbReference>
<organism evidence="3 4">
    <name type="scientific">Dictyobacter kobayashii</name>
    <dbReference type="NCBI Taxonomy" id="2014872"/>
    <lineage>
        <taxon>Bacteria</taxon>
        <taxon>Bacillati</taxon>
        <taxon>Chloroflexota</taxon>
        <taxon>Ktedonobacteria</taxon>
        <taxon>Ktedonobacterales</taxon>
        <taxon>Dictyobacteraceae</taxon>
        <taxon>Dictyobacter</taxon>
    </lineage>
</organism>
<evidence type="ECO:0000313" key="3">
    <source>
        <dbReference type="EMBL" id="GCE17493.1"/>
    </source>
</evidence>
<evidence type="ECO:0000259" key="2">
    <source>
        <dbReference type="Pfam" id="PF13439"/>
    </source>
</evidence>
<dbReference type="InterPro" id="IPR028098">
    <property type="entry name" value="Glyco_trans_4-like_N"/>
</dbReference>
<sequence length="283" mass="31990">MPYAVAMLSIHTSPLDNPGRTKDAGGMNVYMRELTLELAAQNVKVDIFTRRTQADTPAIIQLHPNVRVIHIKAGPVSSLHKNDLYQYTPTFARHIEEFRRHENIRYDVIHSHYWLSGVAAMRLACHWGVPHITMFHTLGRLKQLANPAEAEPALRLEMEQRLIHQVDRIIAATADERSHMMRYCGATPHQVEVIPCGVDLKLFEAYNKQWARQQLGLQVERPVLLFAGRLDPFKGPDQLLRAAALMQEDAQLVIAGGKQSGDKDLQELRKLARSLGWSSASTL</sequence>
<feature type="domain" description="Glycosyl transferase family 1" evidence="1">
    <location>
        <begin position="211"/>
        <end position="276"/>
    </location>
</feature>
<name>A0A402AEH8_9CHLR</name>
<dbReference type="Pfam" id="PF00534">
    <property type="entry name" value="Glycos_transf_1"/>
    <property type="match status" value="1"/>
</dbReference>
<evidence type="ECO:0000259" key="1">
    <source>
        <dbReference type="Pfam" id="PF00534"/>
    </source>
</evidence>
<proteinExistence type="predicted"/>
<feature type="domain" description="Glycosyltransferase subfamily 4-like N-terminal" evidence="2">
    <location>
        <begin position="25"/>
        <end position="201"/>
    </location>
</feature>
<dbReference type="PANTHER" id="PTHR45947:SF3">
    <property type="entry name" value="SULFOQUINOVOSYL TRANSFERASE SQD2"/>
    <property type="match status" value="1"/>
</dbReference>
<dbReference type="EMBL" id="BIFS01000001">
    <property type="protein sequence ID" value="GCE17493.1"/>
    <property type="molecule type" value="Genomic_DNA"/>
</dbReference>
<dbReference type="Proteomes" id="UP000287188">
    <property type="component" value="Unassembled WGS sequence"/>
</dbReference>
<keyword evidence="4" id="KW-1185">Reference proteome</keyword>
<dbReference type="AlphaFoldDB" id="A0A402AEH8"/>
<dbReference type="GO" id="GO:0016757">
    <property type="term" value="F:glycosyltransferase activity"/>
    <property type="evidence" value="ECO:0007669"/>
    <property type="project" value="InterPro"/>
</dbReference>
<evidence type="ECO:0000313" key="4">
    <source>
        <dbReference type="Proteomes" id="UP000287188"/>
    </source>
</evidence>
<gene>
    <name evidence="3" type="ORF">KDK_12930</name>
</gene>
<dbReference type="Pfam" id="PF13439">
    <property type="entry name" value="Glyco_transf_4"/>
    <property type="match status" value="1"/>
</dbReference>
<dbReference type="Gene3D" id="3.40.50.2000">
    <property type="entry name" value="Glycogen Phosphorylase B"/>
    <property type="match status" value="2"/>
</dbReference>